<feature type="domain" description="Calcineurin-like phosphoesterase" evidence="3">
    <location>
        <begin position="48"/>
        <end position="246"/>
    </location>
</feature>
<organism evidence="4 5">
    <name type="scientific">Kriegella aquimaris</name>
    <dbReference type="NCBI Taxonomy" id="192904"/>
    <lineage>
        <taxon>Bacteria</taxon>
        <taxon>Pseudomonadati</taxon>
        <taxon>Bacteroidota</taxon>
        <taxon>Flavobacteriia</taxon>
        <taxon>Flavobacteriales</taxon>
        <taxon>Flavobacteriaceae</taxon>
        <taxon>Kriegella</taxon>
    </lineage>
</organism>
<dbReference type="GO" id="GO:0016787">
    <property type="term" value="F:hydrolase activity"/>
    <property type="evidence" value="ECO:0007669"/>
    <property type="project" value="InterPro"/>
</dbReference>
<dbReference type="STRING" id="192904.SAMN04488514_111130"/>
<evidence type="ECO:0000313" key="5">
    <source>
        <dbReference type="Proteomes" id="UP000199440"/>
    </source>
</evidence>
<dbReference type="Gene3D" id="3.60.21.10">
    <property type="match status" value="1"/>
</dbReference>
<evidence type="ECO:0000259" key="3">
    <source>
        <dbReference type="Pfam" id="PF00149"/>
    </source>
</evidence>
<dbReference type="InterPro" id="IPR029052">
    <property type="entry name" value="Metallo-depent_PP-like"/>
</dbReference>
<dbReference type="PANTHER" id="PTHR43143">
    <property type="entry name" value="METALLOPHOSPHOESTERASE, CALCINEURIN SUPERFAMILY"/>
    <property type="match status" value="1"/>
</dbReference>
<dbReference type="Pfam" id="PF00149">
    <property type="entry name" value="Metallophos"/>
    <property type="match status" value="1"/>
</dbReference>
<proteinExistence type="predicted"/>
<evidence type="ECO:0000256" key="1">
    <source>
        <dbReference type="SAM" id="MobiDB-lite"/>
    </source>
</evidence>
<keyword evidence="5" id="KW-1185">Reference proteome</keyword>
<feature type="compositionally biased region" description="Basic and acidic residues" evidence="1">
    <location>
        <begin position="303"/>
        <end position="319"/>
    </location>
</feature>
<dbReference type="PANTHER" id="PTHR43143:SF1">
    <property type="entry name" value="SERINE_THREONINE-PROTEIN PHOSPHATASE CPPED1"/>
    <property type="match status" value="1"/>
</dbReference>
<keyword evidence="2" id="KW-0812">Transmembrane</keyword>
<keyword evidence="2" id="KW-1133">Transmembrane helix</keyword>
<feature type="compositionally biased region" description="Basic and acidic residues" evidence="1">
    <location>
        <begin position="328"/>
        <end position="337"/>
    </location>
</feature>
<feature type="region of interest" description="Disordered" evidence="1">
    <location>
        <begin position="303"/>
        <end position="337"/>
    </location>
</feature>
<reference evidence="4 5" key="1">
    <citation type="submission" date="2016-10" db="EMBL/GenBank/DDBJ databases">
        <authorList>
            <person name="de Groot N.N."/>
        </authorList>
    </citation>
    <scope>NUCLEOTIDE SEQUENCE [LARGE SCALE GENOMIC DNA]</scope>
    <source>
        <strain evidence="4 5">DSM 19886</strain>
    </source>
</reference>
<dbReference type="SUPFAM" id="SSF56300">
    <property type="entry name" value="Metallo-dependent phosphatases"/>
    <property type="match status" value="1"/>
</dbReference>
<dbReference type="AlphaFoldDB" id="A0A1G9UQC7"/>
<evidence type="ECO:0000313" key="4">
    <source>
        <dbReference type="EMBL" id="SDM62152.1"/>
    </source>
</evidence>
<feature type="transmembrane region" description="Helical" evidence="2">
    <location>
        <begin position="12"/>
        <end position="33"/>
    </location>
</feature>
<dbReference type="EMBL" id="FNGV01000011">
    <property type="protein sequence ID" value="SDM62152.1"/>
    <property type="molecule type" value="Genomic_DNA"/>
</dbReference>
<accession>A0A1G9UQC7</accession>
<dbReference type="OrthoDB" id="9816081at2"/>
<sequence>MESKDRKGRRKFIAKLGLGTTALGLGTINTFAFSPKKKETNLKSQPVNVGFITDVHHGFCKDGLQRLQVFIDHASRRKLDFIIQGGDFCHPTPEGNECIDLWNSYPGEKYHVLGNHDMDKGTKQQAMDFFGMKHNYYSFDKGDFHFVVMDGNYILEDGEYKDYGNANFYIDQPNRSLVNPEQIEWLREDLAKTDKQCIIISHQAFDEIWDGWSSPSRFAVRKVIDDANNRTDFQKVIACFCGHHHVDDHSFINNVHYFQMNSASYFYVGEGYGSDDSRAMYEDSLFAFLTLDPRGTINIEGRESKFVRPTPAEKNHPDAPRLSASISDRTEIFSEKR</sequence>
<gene>
    <name evidence="4" type="ORF">SAMN04488514_111130</name>
</gene>
<protein>
    <submittedName>
        <fullName evidence="4">3',5'-cyclic AMP phosphodiesterase CpdA</fullName>
    </submittedName>
</protein>
<evidence type="ECO:0000256" key="2">
    <source>
        <dbReference type="SAM" id="Phobius"/>
    </source>
</evidence>
<dbReference type="Proteomes" id="UP000199440">
    <property type="component" value="Unassembled WGS sequence"/>
</dbReference>
<keyword evidence="2" id="KW-0472">Membrane</keyword>
<dbReference type="InterPro" id="IPR004843">
    <property type="entry name" value="Calcineurin-like_PHP"/>
</dbReference>
<name>A0A1G9UQC7_9FLAO</name>
<dbReference type="RefSeq" id="WP_089893113.1">
    <property type="nucleotide sequence ID" value="NZ_FNGV01000011.1"/>
</dbReference>
<dbReference type="InterPro" id="IPR051918">
    <property type="entry name" value="STPP_CPPED1"/>
</dbReference>